<reference evidence="1" key="1">
    <citation type="submission" date="2019-05" db="EMBL/GenBank/DDBJ databases">
        <title>Annotation for the trematode Paragonimus heterotremus.</title>
        <authorList>
            <person name="Choi Y.-J."/>
        </authorList>
    </citation>
    <scope>NUCLEOTIDE SEQUENCE</scope>
    <source>
        <strain evidence="1">LC</strain>
    </source>
</reference>
<evidence type="ECO:0000313" key="1">
    <source>
        <dbReference type="EMBL" id="KAF5398569.1"/>
    </source>
</evidence>
<gene>
    <name evidence="1" type="ORF">PHET_08270</name>
</gene>
<accession>A0A8J4T668</accession>
<dbReference type="AlphaFoldDB" id="A0A8J4T668"/>
<sequence length="107" mass="12002">MGSLEFARALIPPNTGGHQYSNKFARFTSSVGKRVDIMKILNGLTIFPFVHRCARDIACRSVYYNELRGECFRAMYADSLLAGNLAKVENGWIRFAKTAIPKLNKVS</sequence>
<dbReference type="Proteomes" id="UP000748531">
    <property type="component" value="Unassembled WGS sequence"/>
</dbReference>
<organism evidence="1 2">
    <name type="scientific">Paragonimus heterotremus</name>
    <dbReference type="NCBI Taxonomy" id="100268"/>
    <lineage>
        <taxon>Eukaryota</taxon>
        <taxon>Metazoa</taxon>
        <taxon>Spiralia</taxon>
        <taxon>Lophotrochozoa</taxon>
        <taxon>Platyhelminthes</taxon>
        <taxon>Trematoda</taxon>
        <taxon>Digenea</taxon>
        <taxon>Plagiorchiida</taxon>
        <taxon>Troglotremata</taxon>
        <taxon>Troglotrematidae</taxon>
        <taxon>Paragonimus</taxon>
    </lineage>
</organism>
<dbReference type="OrthoDB" id="6240472at2759"/>
<dbReference type="EMBL" id="LUCH01004870">
    <property type="protein sequence ID" value="KAF5398569.1"/>
    <property type="molecule type" value="Genomic_DNA"/>
</dbReference>
<proteinExistence type="predicted"/>
<protein>
    <submittedName>
        <fullName evidence="1">Uncharacterized protein</fullName>
    </submittedName>
</protein>
<keyword evidence="2" id="KW-1185">Reference proteome</keyword>
<name>A0A8J4T668_9TREM</name>
<evidence type="ECO:0000313" key="2">
    <source>
        <dbReference type="Proteomes" id="UP000748531"/>
    </source>
</evidence>
<comment type="caution">
    <text evidence="1">The sequence shown here is derived from an EMBL/GenBank/DDBJ whole genome shotgun (WGS) entry which is preliminary data.</text>
</comment>